<dbReference type="RefSeq" id="WP_185064547.1">
    <property type="nucleotide sequence ID" value="NZ_BAABJP010000007.1"/>
</dbReference>
<comment type="caution">
    <text evidence="3">The sequence shown here is derived from an EMBL/GenBank/DDBJ whole genome shotgun (WGS) entry which is preliminary data.</text>
</comment>
<evidence type="ECO:0000313" key="3">
    <source>
        <dbReference type="EMBL" id="GAA5151369.1"/>
    </source>
</evidence>
<feature type="compositionally biased region" description="Pro residues" evidence="1">
    <location>
        <begin position="1"/>
        <end position="17"/>
    </location>
</feature>
<reference evidence="4" key="1">
    <citation type="journal article" date="2019" name="Int. J. Syst. Evol. Microbiol.">
        <title>The Global Catalogue of Microorganisms (GCM) 10K type strain sequencing project: providing services to taxonomists for standard genome sequencing and annotation.</title>
        <authorList>
            <consortium name="The Broad Institute Genomics Platform"/>
            <consortium name="The Broad Institute Genome Sequencing Center for Infectious Disease"/>
            <person name="Wu L."/>
            <person name="Ma J."/>
        </authorList>
    </citation>
    <scope>NUCLEOTIDE SEQUENCE [LARGE SCALE GENOMIC DNA]</scope>
    <source>
        <strain evidence="4">JCM 18303</strain>
    </source>
</reference>
<evidence type="ECO:0008006" key="5">
    <source>
        <dbReference type="Google" id="ProtNLM"/>
    </source>
</evidence>
<keyword evidence="2" id="KW-0472">Membrane</keyword>
<evidence type="ECO:0000313" key="4">
    <source>
        <dbReference type="Proteomes" id="UP001428817"/>
    </source>
</evidence>
<dbReference type="InterPro" id="IPR029052">
    <property type="entry name" value="Metallo-depent_PP-like"/>
</dbReference>
<feature type="region of interest" description="Disordered" evidence="1">
    <location>
        <begin position="1"/>
        <end position="25"/>
    </location>
</feature>
<feature type="transmembrane region" description="Helical" evidence="2">
    <location>
        <begin position="409"/>
        <end position="429"/>
    </location>
</feature>
<evidence type="ECO:0000256" key="2">
    <source>
        <dbReference type="SAM" id="Phobius"/>
    </source>
</evidence>
<dbReference type="EMBL" id="BAABJP010000007">
    <property type="protein sequence ID" value="GAA5151369.1"/>
    <property type="molecule type" value="Genomic_DNA"/>
</dbReference>
<keyword evidence="2" id="KW-0812">Transmembrane</keyword>
<dbReference type="SUPFAM" id="SSF56300">
    <property type="entry name" value="Metallo-dependent phosphatases"/>
    <property type="match status" value="1"/>
</dbReference>
<keyword evidence="2" id="KW-1133">Transmembrane helix</keyword>
<proteinExistence type="predicted"/>
<accession>A0ABP9PVC8</accession>
<gene>
    <name evidence="3" type="ORF">GCM10023321_18290</name>
</gene>
<protein>
    <recommendedName>
        <fullName evidence="5">Metallophosphoesterase</fullName>
    </recommendedName>
</protein>
<sequence>MPEPQRLPPAEGEPPDCPAREDPATLGFTRRPKVRWLAPAMLARTGAQVAVSQVFGAFLDRRELQALETADPLDLSGEVEDGEFWLDYVADLGDGFDATATVASQLAEEELELPDADGQPHPTRAGRLLVMGGDQCYPVASRSNYADRLVGPYRMMLPWTDRPRTLLALPGNHDWYDGLTSFLRQFCQGRWIGGWRTVQRRSYFAVKLPGGWWLWGIDIQLGVDIDQEQLDYFRRVAERVAPDDAIVLCWAMPAWVESGKDNPEGYAPLEYFERTVIPDRRMLRLSLSGDLHHYARYRGQDEAGQQKITAGGGGAYLFGTHKLPERVQLPPVESHDVGKQPPVTYQLERCYPDKATSKRLRWGILGSIYRNKGFWLVPAIVYLLLGVTLRRAFPALAEPDWWLASVPDLVLLMVLVFLLWTGLGLFTGLRRRRNPRLRAAVSGLHTAAHLALVTLTVVGVELWSEALGWSPETGVAAVPLAAWLVGGLAGPAVVGVYLLLADHAGPHGVNTEELFAGQAIQDYKCFVRLRIAADGTLTVFPVRIDRAVRWTFAGGGRRTENGKGVSRWYIPVDGVEPRPALIEPPITVPKRP</sequence>
<organism evidence="3 4">
    <name type="scientific">Pseudonocardia eucalypti</name>
    <dbReference type="NCBI Taxonomy" id="648755"/>
    <lineage>
        <taxon>Bacteria</taxon>
        <taxon>Bacillati</taxon>
        <taxon>Actinomycetota</taxon>
        <taxon>Actinomycetes</taxon>
        <taxon>Pseudonocardiales</taxon>
        <taxon>Pseudonocardiaceae</taxon>
        <taxon>Pseudonocardia</taxon>
    </lineage>
</organism>
<feature type="transmembrane region" description="Helical" evidence="2">
    <location>
        <begin position="441"/>
        <end position="460"/>
    </location>
</feature>
<feature type="transmembrane region" description="Helical" evidence="2">
    <location>
        <begin position="373"/>
        <end position="389"/>
    </location>
</feature>
<keyword evidence="4" id="KW-1185">Reference proteome</keyword>
<dbReference type="Proteomes" id="UP001428817">
    <property type="component" value="Unassembled WGS sequence"/>
</dbReference>
<evidence type="ECO:0000256" key="1">
    <source>
        <dbReference type="SAM" id="MobiDB-lite"/>
    </source>
</evidence>
<dbReference type="PANTHER" id="PTHR34211:SF3">
    <property type="entry name" value="CALCINEURIN-LIKE METALLO-PHOSPHOESTERASE SUPERFAMILY PROTEIN"/>
    <property type="match status" value="1"/>
</dbReference>
<dbReference type="PANTHER" id="PTHR34211">
    <property type="entry name" value="CALCINEURIN-LIKE METALLO-PHOSPHOESTERASE SUPERFAMILY PROTEIN"/>
    <property type="match status" value="1"/>
</dbReference>
<name>A0ABP9PVC8_9PSEU</name>
<feature type="transmembrane region" description="Helical" evidence="2">
    <location>
        <begin position="480"/>
        <end position="500"/>
    </location>
</feature>